<keyword evidence="1" id="KW-0597">Phosphoprotein</keyword>
<reference evidence="3" key="1">
    <citation type="submission" date="2023-07" db="EMBL/GenBank/DDBJ databases">
        <authorList>
            <person name="Kim M.K."/>
        </authorList>
    </citation>
    <scope>NUCLEOTIDE SEQUENCE</scope>
    <source>
        <strain evidence="3">M29</strain>
    </source>
</reference>
<dbReference type="Gene3D" id="3.40.50.2300">
    <property type="match status" value="1"/>
</dbReference>
<accession>A0ABT9ACU1</accession>
<dbReference type="RefSeq" id="WP_305011220.1">
    <property type="nucleotide sequence ID" value="NZ_JAUQSX010000004.1"/>
</dbReference>
<dbReference type="PANTHER" id="PTHR44520">
    <property type="entry name" value="RESPONSE REGULATOR RCP1-RELATED"/>
    <property type="match status" value="1"/>
</dbReference>
<evidence type="ECO:0000313" key="4">
    <source>
        <dbReference type="Proteomes" id="UP001167796"/>
    </source>
</evidence>
<feature type="domain" description="Response regulatory" evidence="2">
    <location>
        <begin position="6"/>
        <end position="133"/>
    </location>
</feature>
<comment type="caution">
    <text evidence="3">The sequence shown here is derived from an EMBL/GenBank/DDBJ whole genome shotgun (WGS) entry which is preliminary data.</text>
</comment>
<dbReference type="PANTHER" id="PTHR44520:SF2">
    <property type="entry name" value="RESPONSE REGULATOR RCP1"/>
    <property type="match status" value="1"/>
</dbReference>
<dbReference type="InterPro" id="IPR052893">
    <property type="entry name" value="TCS_response_regulator"/>
</dbReference>
<dbReference type="SMART" id="SM00448">
    <property type="entry name" value="REC"/>
    <property type="match status" value="1"/>
</dbReference>
<evidence type="ECO:0000256" key="1">
    <source>
        <dbReference type="PROSITE-ProRule" id="PRU00169"/>
    </source>
</evidence>
<keyword evidence="4" id="KW-1185">Reference proteome</keyword>
<sequence>MPKLTSVLLVDDDPTNNFLNERLLKRLDVAERILVAGNGQEALVELQRASSGPRPSYPALILLDIQMPIMNGIEFLRAFQQLPPAQRHATTVVVLTTSMDARDLAHLEQLPAAGRINKPLTPEKLDTVLQMHYQRQHC</sequence>
<dbReference type="InterPro" id="IPR001789">
    <property type="entry name" value="Sig_transdc_resp-reg_receiver"/>
</dbReference>
<dbReference type="InterPro" id="IPR011006">
    <property type="entry name" value="CheY-like_superfamily"/>
</dbReference>
<dbReference type="Pfam" id="PF00072">
    <property type="entry name" value="Response_reg"/>
    <property type="match status" value="1"/>
</dbReference>
<dbReference type="Proteomes" id="UP001167796">
    <property type="component" value="Unassembled WGS sequence"/>
</dbReference>
<organism evidence="3 4">
    <name type="scientific">Hymenobacter mellowenesis</name>
    <dbReference type="NCBI Taxonomy" id="3063995"/>
    <lineage>
        <taxon>Bacteria</taxon>
        <taxon>Pseudomonadati</taxon>
        <taxon>Bacteroidota</taxon>
        <taxon>Cytophagia</taxon>
        <taxon>Cytophagales</taxon>
        <taxon>Hymenobacteraceae</taxon>
        <taxon>Hymenobacter</taxon>
    </lineage>
</organism>
<dbReference type="PROSITE" id="PS50110">
    <property type="entry name" value="RESPONSE_REGULATORY"/>
    <property type="match status" value="1"/>
</dbReference>
<feature type="modified residue" description="4-aspartylphosphate" evidence="1">
    <location>
        <position position="64"/>
    </location>
</feature>
<name>A0ABT9ACU1_9BACT</name>
<dbReference type="SUPFAM" id="SSF52172">
    <property type="entry name" value="CheY-like"/>
    <property type="match status" value="1"/>
</dbReference>
<dbReference type="EMBL" id="JAUQSX010000004">
    <property type="protein sequence ID" value="MDO7846532.1"/>
    <property type="molecule type" value="Genomic_DNA"/>
</dbReference>
<evidence type="ECO:0000313" key="3">
    <source>
        <dbReference type="EMBL" id="MDO7846532.1"/>
    </source>
</evidence>
<evidence type="ECO:0000259" key="2">
    <source>
        <dbReference type="PROSITE" id="PS50110"/>
    </source>
</evidence>
<proteinExistence type="predicted"/>
<protein>
    <submittedName>
        <fullName evidence="3">Response regulator</fullName>
    </submittedName>
</protein>
<gene>
    <name evidence="3" type="ORF">Q5H92_09210</name>
</gene>